<reference evidence="17" key="2">
    <citation type="submission" date="2015-04" db="EMBL/GenBank/DDBJ databases">
        <title>Complete genome sequence of Salinicoccus halodurans strain H3B36, isolated from the Qaidam basin of China.</title>
        <authorList>
            <person name="Ma Y."/>
            <person name="Jiang K."/>
            <person name="Xue Y."/>
        </authorList>
    </citation>
    <scope>NUCLEOTIDE SEQUENCE [LARGE SCALE GENOMIC DNA]</scope>
    <source>
        <strain evidence="17">H3B36</strain>
    </source>
</reference>
<dbReference type="InterPro" id="IPR036878">
    <property type="entry name" value="Glu_permease_IIB"/>
</dbReference>
<evidence type="ECO:0000259" key="14">
    <source>
        <dbReference type="PROSITE" id="PS51103"/>
    </source>
</evidence>
<organism evidence="16 18">
    <name type="scientific">Salinicoccus halodurans</name>
    <dbReference type="NCBI Taxonomy" id="407035"/>
    <lineage>
        <taxon>Bacteria</taxon>
        <taxon>Bacillati</taxon>
        <taxon>Bacillota</taxon>
        <taxon>Bacilli</taxon>
        <taxon>Bacillales</taxon>
        <taxon>Staphylococcaceae</taxon>
        <taxon>Salinicoccus</taxon>
    </lineage>
</organism>
<keyword evidence="4" id="KW-0762">Sugar transport</keyword>
<dbReference type="Pfam" id="PF00367">
    <property type="entry name" value="PTS_EIIB"/>
    <property type="match status" value="1"/>
</dbReference>
<evidence type="ECO:0000256" key="1">
    <source>
        <dbReference type="ARBA" id="ARBA00004651"/>
    </source>
</evidence>
<dbReference type="CDD" id="cd00212">
    <property type="entry name" value="PTS_IIB_glc"/>
    <property type="match status" value="1"/>
</dbReference>
<dbReference type="EMBL" id="CP011366">
    <property type="protein sequence ID" value="AKG73495.1"/>
    <property type="molecule type" value="Genomic_DNA"/>
</dbReference>
<keyword evidence="6" id="KW-0598">Phosphotransferase system</keyword>
<gene>
    <name evidence="15" type="ORF">AAT16_04260</name>
    <name evidence="16" type="ORF">SAMN05216235_0089</name>
</gene>
<dbReference type="SUPFAM" id="SSF55604">
    <property type="entry name" value="Glucose permease domain IIB"/>
    <property type="match status" value="1"/>
</dbReference>
<dbReference type="InterPro" id="IPR013013">
    <property type="entry name" value="PTS_EIIC_1"/>
</dbReference>
<dbReference type="GO" id="GO:0016301">
    <property type="term" value="F:kinase activity"/>
    <property type="evidence" value="ECO:0007669"/>
    <property type="project" value="UniProtKB-KW"/>
</dbReference>
<dbReference type="PROSITE" id="PS51098">
    <property type="entry name" value="PTS_EIIB_TYPE_1"/>
    <property type="match status" value="1"/>
</dbReference>
<evidence type="ECO:0000256" key="10">
    <source>
        <dbReference type="ARBA" id="ARBA00023136"/>
    </source>
</evidence>
<dbReference type="PROSITE" id="PS51103">
    <property type="entry name" value="PTS_EIIC_TYPE_1"/>
    <property type="match status" value="1"/>
</dbReference>
<dbReference type="GO" id="GO:0005886">
    <property type="term" value="C:plasma membrane"/>
    <property type="evidence" value="ECO:0007669"/>
    <property type="project" value="UniProtKB-SubCell"/>
</dbReference>
<accession>A0A0F7D425</accession>
<dbReference type="GO" id="GO:0015764">
    <property type="term" value="P:N-acetylglucosamine transport"/>
    <property type="evidence" value="ECO:0007669"/>
    <property type="project" value="TreeGrafter"/>
</dbReference>
<feature type="transmembrane region" description="Helical" evidence="12">
    <location>
        <begin position="69"/>
        <end position="88"/>
    </location>
</feature>
<name>A0A0F7D425_9STAP</name>
<evidence type="ECO:0000256" key="9">
    <source>
        <dbReference type="ARBA" id="ARBA00022989"/>
    </source>
</evidence>
<feature type="domain" description="PTS EIIC type-1" evidence="14">
    <location>
        <begin position="1"/>
        <end position="366"/>
    </location>
</feature>
<evidence type="ECO:0000256" key="12">
    <source>
        <dbReference type="SAM" id="Phobius"/>
    </source>
</evidence>
<keyword evidence="3" id="KW-1003">Cell membrane</keyword>
<keyword evidence="5" id="KW-0808">Transferase</keyword>
<dbReference type="GO" id="GO:0090563">
    <property type="term" value="F:protein-phosphocysteine-sugar phosphotransferase activity"/>
    <property type="evidence" value="ECO:0007669"/>
    <property type="project" value="TreeGrafter"/>
</dbReference>
<dbReference type="FunFam" id="3.30.1360.60:FF:000001">
    <property type="entry name" value="PTS system glucose-specific IIBC component PtsG"/>
    <property type="match status" value="1"/>
</dbReference>
<dbReference type="InterPro" id="IPR018113">
    <property type="entry name" value="PTrfase_EIIB_Cys"/>
</dbReference>
<dbReference type="InterPro" id="IPR001996">
    <property type="entry name" value="PTS_IIB_1"/>
</dbReference>
<feature type="transmembrane region" description="Helical" evidence="12">
    <location>
        <begin position="132"/>
        <end position="153"/>
    </location>
</feature>
<keyword evidence="17" id="KW-1185">Reference proteome</keyword>
<evidence type="ECO:0000256" key="6">
    <source>
        <dbReference type="ARBA" id="ARBA00022683"/>
    </source>
</evidence>
<dbReference type="EMBL" id="FOTB01000001">
    <property type="protein sequence ID" value="SFK51511.1"/>
    <property type="molecule type" value="Genomic_DNA"/>
</dbReference>
<dbReference type="KEGG" id="shv:AAT16_04260"/>
<dbReference type="PANTHER" id="PTHR30009:SF4">
    <property type="entry name" value="PTS SYSTEM N-ACETYLGLUCOSAMINE-SPECIFIC EIICBA COMPONENT"/>
    <property type="match status" value="1"/>
</dbReference>
<evidence type="ECO:0000256" key="3">
    <source>
        <dbReference type="ARBA" id="ARBA00022475"/>
    </source>
</evidence>
<keyword evidence="10 12" id="KW-0472">Membrane</keyword>
<feature type="domain" description="PTS EIIB type-1" evidence="13">
    <location>
        <begin position="389"/>
        <end position="467"/>
    </location>
</feature>
<keyword evidence="2" id="KW-0813">Transport</keyword>
<feature type="transmembrane region" description="Helical" evidence="12">
    <location>
        <begin position="333"/>
        <end position="354"/>
    </location>
</feature>
<evidence type="ECO:0000256" key="11">
    <source>
        <dbReference type="PROSITE-ProRule" id="PRU00421"/>
    </source>
</evidence>
<evidence type="ECO:0000313" key="15">
    <source>
        <dbReference type="EMBL" id="AKG73495.1"/>
    </source>
</evidence>
<dbReference type="GO" id="GO:0009401">
    <property type="term" value="P:phosphoenolpyruvate-dependent sugar phosphotransferase system"/>
    <property type="evidence" value="ECO:0007669"/>
    <property type="project" value="UniProtKB-KW"/>
</dbReference>
<protein>
    <submittedName>
        <fullName evidence="15">PTS acetylglucosamine transporter subunit IIB</fullName>
    </submittedName>
    <submittedName>
        <fullName evidence="16">PTS system N-acetylglucosamine-specific IIB component, Glc family /PTS system N-acetylglucosamine-specific IIC component, Glc family</fullName>
    </submittedName>
</protein>
<evidence type="ECO:0000313" key="17">
    <source>
        <dbReference type="Proteomes" id="UP000034029"/>
    </source>
</evidence>
<evidence type="ECO:0000256" key="4">
    <source>
        <dbReference type="ARBA" id="ARBA00022597"/>
    </source>
</evidence>
<dbReference type="OrthoDB" id="9764327at2"/>
<feature type="active site" description="Phosphocysteine intermediate; for EIIB activity" evidence="11">
    <location>
        <position position="411"/>
    </location>
</feature>
<keyword evidence="9 12" id="KW-1133">Transmembrane helix</keyword>
<dbReference type="Pfam" id="PF02378">
    <property type="entry name" value="PTS_EIIC"/>
    <property type="match status" value="1"/>
</dbReference>
<feature type="transmembrane region" description="Helical" evidence="12">
    <location>
        <begin position="159"/>
        <end position="178"/>
    </location>
</feature>
<dbReference type="PANTHER" id="PTHR30009">
    <property type="entry name" value="CYTOCHROME C-TYPE SYNTHESIS PROTEIN AND PTS TRANSMEMBRANE COMPONENT"/>
    <property type="match status" value="1"/>
</dbReference>
<dbReference type="AlphaFoldDB" id="A0A0F7D425"/>
<feature type="transmembrane region" description="Helical" evidence="12">
    <location>
        <begin position="224"/>
        <end position="247"/>
    </location>
</feature>
<evidence type="ECO:0000256" key="8">
    <source>
        <dbReference type="ARBA" id="ARBA00022777"/>
    </source>
</evidence>
<evidence type="ECO:0000256" key="7">
    <source>
        <dbReference type="ARBA" id="ARBA00022692"/>
    </source>
</evidence>
<evidence type="ECO:0000256" key="5">
    <source>
        <dbReference type="ARBA" id="ARBA00022679"/>
    </source>
</evidence>
<dbReference type="PROSITE" id="PS01035">
    <property type="entry name" value="PTS_EIIB_TYPE_1_CYS"/>
    <property type="match status" value="1"/>
</dbReference>
<dbReference type="InterPro" id="IPR050429">
    <property type="entry name" value="PTS_Glucose_EIICBA"/>
</dbReference>
<reference evidence="16 18" key="3">
    <citation type="submission" date="2016-10" db="EMBL/GenBank/DDBJ databases">
        <authorList>
            <person name="Varghese N."/>
            <person name="Submissions S."/>
        </authorList>
    </citation>
    <scope>NUCLEOTIDE SEQUENCE [LARGE SCALE GENOMIC DNA]</scope>
    <source>
        <strain evidence="16 18">CGMCC 1.6501</strain>
    </source>
</reference>
<keyword evidence="7 12" id="KW-0812">Transmembrane</keyword>
<sequence length="467" mass="51332">MKKFMQNLGKSMLIPIVAMPIAGILFRLSAEDLLNITLFQAAGVIFENMDVLLAIGIAMGLAKTKDRGIPALTGYLAITVLNQGLTLMNPNLDMSVFGGVISGLIAAAIYNRFKDTELPAMFSFFGGEKWPITLIILIMIPVAGIFSLIWPYAQAGIDSFAQALVGMGAFGIFLFGFLNRFLLPFGLHHVLNTYIYFGLGSYETPSGEVVTGEITRFLNGDPTAGYFLGGFFIVMIFGVPAIALAITRAAYKRKKEKTKALMSSGGLTSVIAGLTEPIEFTFIFTSPLLYFIHAVYTGLAGATLYLLHIRHGFSWGGSVIDYGLNLGIAENGIFILPIGLAFGVLYYFTFYFLITKLNIPVIGREKDEDFGTESDEAEQELELSHSKYEYMAKKVLENVGGRENVTDYENCMTRLRLVVDDMSLVDEDNIKQTGAHGVVKVDDHHVQIIVGPQANTIMTEFKKQMEK</sequence>
<feature type="transmembrane region" description="Helical" evidence="12">
    <location>
        <begin position="288"/>
        <end position="307"/>
    </location>
</feature>
<dbReference type="GO" id="GO:0008982">
    <property type="term" value="F:protein-N(PI)-phosphohistidine-sugar phosphotransferase activity"/>
    <property type="evidence" value="ECO:0007669"/>
    <property type="project" value="InterPro"/>
</dbReference>
<dbReference type="RefSeq" id="WP_046789685.1">
    <property type="nucleotide sequence ID" value="NZ_CP011366.1"/>
</dbReference>
<reference evidence="15 17" key="1">
    <citation type="journal article" date="2015" name="Int. J. Syst. Evol. Microbiol.">
        <title>Complete genome sequence of Salinicoccus halodurans H3B36, isolated from the Qaidam Basin in China.</title>
        <authorList>
            <person name="Jiang K."/>
            <person name="Xue Y."/>
            <person name="Ma Y."/>
        </authorList>
    </citation>
    <scope>NUCLEOTIDE SEQUENCE [LARGE SCALE GENOMIC DNA]</scope>
    <source>
        <strain evidence="15 17">H3B36</strain>
    </source>
</reference>
<feature type="transmembrane region" description="Helical" evidence="12">
    <location>
        <begin position="36"/>
        <end position="62"/>
    </location>
</feature>
<evidence type="ECO:0000313" key="18">
    <source>
        <dbReference type="Proteomes" id="UP000183090"/>
    </source>
</evidence>
<evidence type="ECO:0000313" key="16">
    <source>
        <dbReference type="EMBL" id="SFK51511.1"/>
    </source>
</evidence>
<evidence type="ECO:0000259" key="13">
    <source>
        <dbReference type="PROSITE" id="PS51098"/>
    </source>
</evidence>
<dbReference type="Gene3D" id="3.30.1360.60">
    <property type="entry name" value="Glucose permease domain IIB"/>
    <property type="match status" value="1"/>
</dbReference>
<proteinExistence type="predicted"/>
<dbReference type="Proteomes" id="UP000034029">
    <property type="component" value="Chromosome"/>
</dbReference>
<dbReference type="InterPro" id="IPR003352">
    <property type="entry name" value="PTS_EIIC"/>
</dbReference>
<dbReference type="NCBIfam" id="TIGR00826">
    <property type="entry name" value="EIIB_glc"/>
    <property type="match status" value="1"/>
</dbReference>
<dbReference type="Proteomes" id="UP000183090">
    <property type="component" value="Unassembled WGS sequence"/>
</dbReference>
<evidence type="ECO:0000256" key="2">
    <source>
        <dbReference type="ARBA" id="ARBA00022448"/>
    </source>
</evidence>
<feature type="transmembrane region" description="Helical" evidence="12">
    <location>
        <begin position="12"/>
        <end position="30"/>
    </location>
</feature>
<keyword evidence="8" id="KW-0418">Kinase</keyword>
<comment type="subcellular location">
    <subcellularLocation>
        <location evidence="1">Cell membrane</location>
        <topology evidence="1">Multi-pass membrane protein</topology>
    </subcellularLocation>
</comment>